<sequence length="231" mass="24818">MSEISGTSSSYLDQLRWQDEGTEINTEPKDTMLSQEDFFSLLTQQLAYQDPFKPVENAEMVSQMSSFTTAEGIGQLNEQMTGLNDIMSSSQALQASSLVGQKVLVPTGYSYKSDTTGVEGVVSLSAPTTNVTVRIENTRGEVMHSFAMGEQEAGNVRFDWDGTDTEGNQLPPGNYVVKAYALQGDSSEELPISTYAKVDSVSISGANGVALNLQGIQGGFRLSDVLEVAKG</sequence>
<dbReference type="Gene3D" id="2.60.40.4070">
    <property type="match status" value="1"/>
</dbReference>
<dbReference type="RefSeq" id="WP_345338164.1">
    <property type="nucleotide sequence ID" value="NZ_BAABLI010000004.1"/>
</dbReference>
<name>A0ABW4XJM3_9GAMM</name>
<dbReference type="EMBL" id="JBHUHT010000007">
    <property type="protein sequence ID" value="MFD2094838.1"/>
    <property type="molecule type" value="Genomic_DNA"/>
</dbReference>
<comment type="similarity">
    <text evidence="1 5">Belongs to the FlgD family.</text>
</comment>
<dbReference type="InterPro" id="IPR005648">
    <property type="entry name" value="FlgD"/>
</dbReference>
<dbReference type="Pfam" id="PF13861">
    <property type="entry name" value="FLgD_tudor"/>
    <property type="match status" value="1"/>
</dbReference>
<evidence type="ECO:0000259" key="6">
    <source>
        <dbReference type="Pfam" id="PF13860"/>
    </source>
</evidence>
<keyword evidence="8" id="KW-0969">Cilium</keyword>
<keyword evidence="8" id="KW-0282">Flagellum</keyword>
<evidence type="ECO:0000256" key="4">
    <source>
        <dbReference type="ARBA" id="ARBA00024746"/>
    </source>
</evidence>
<proteinExistence type="inferred from homology"/>
<dbReference type="Pfam" id="PF03963">
    <property type="entry name" value="FlgD"/>
    <property type="match status" value="1"/>
</dbReference>
<keyword evidence="3 5" id="KW-1005">Bacterial flagellum biogenesis</keyword>
<accession>A0ABW4XJM3</accession>
<evidence type="ECO:0000256" key="3">
    <source>
        <dbReference type="ARBA" id="ARBA00022795"/>
    </source>
</evidence>
<evidence type="ECO:0000313" key="9">
    <source>
        <dbReference type="Proteomes" id="UP001597380"/>
    </source>
</evidence>
<keyword evidence="8" id="KW-0966">Cell projection</keyword>
<dbReference type="Gene3D" id="2.30.30.910">
    <property type="match status" value="1"/>
</dbReference>
<evidence type="ECO:0000256" key="5">
    <source>
        <dbReference type="RuleBase" id="RU362076"/>
    </source>
</evidence>
<comment type="function">
    <text evidence="4 5">Required for flagellar hook formation. May act as a scaffolding protein.</text>
</comment>
<gene>
    <name evidence="8" type="ORF">ACFSJ3_02495</name>
</gene>
<evidence type="ECO:0000256" key="2">
    <source>
        <dbReference type="ARBA" id="ARBA00016013"/>
    </source>
</evidence>
<organism evidence="8 9">
    <name type="scientific">Corallincola platygyrae</name>
    <dbReference type="NCBI Taxonomy" id="1193278"/>
    <lineage>
        <taxon>Bacteria</taxon>
        <taxon>Pseudomonadati</taxon>
        <taxon>Pseudomonadota</taxon>
        <taxon>Gammaproteobacteria</taxon>
        <taxon>Alteromonadales</taxon>
        <taxon>Psychromonadaceae</taxon>
        <taxon>Corallincola</taxon>
    </lineage>
</organism>
<dbReference type="InterPro" id="IPR025965">
    <property type="entry name" value="FlgD/Vpr_Ig-like"/>
</dbReference>
<evidence type="ECO:0000256" key="1">
    <source>
        <dbReference type="ARBA" id="ARBA00010577"/>
    </source>
</evidence>
<feature type="domain" description="FlgD Tudor-like" evidence="7">
    <location>
        <begin position="90"/>
        <end position="225"/>
    </location>
</feature>
<dbReference type="Proteomes" id="UP001597380">
    <property type="component" value="Unassembled WGS sequence"/>
</dbReference>
<dbReference type="InterPro" id="IPR025963">
    <property type="entry name" value="FLgD_Tudor"/>
</dbReference>
<comment type="caution">
    <text evidence="8">The sequence shown here is derived from an EMBL/GenBank/DDBJ whole genome shotgun (WGS) entry which is preliminary data.</text>
</comment>
<evidence type="ECO:0000313" key="8">
    <source>
        <dbReference type="EMBL" id="MFD2094838.1"/>
    </source>
</evidence>
<keyword evidence="9" id="KW-1185">Reference proteome</keyword>
<dbReference type="Pfam" id="PF13860">
    <property type="entry name" value="FlgD_ig"/>
    <property type="match status" value="1"/>
</dbReference>
<evidence type="ECO:0000259" key="7">
    <source>
        <dbReference type="Pfam" id="PF13861"/>
    </source>
</evidence>
<protein>
    <recommendedName>
        <fullName evidence="2 5">Basal-body rod modification protein FlgD</fullName>
    </recommendedName>
</protein>
<feature type="domain" description="FlgD/Vpr Ig-like" evidence="6">
    <location>
        <begin position="118"/>
        <end position="184"/>
    </location>
</feature>
<reference evidence="9" key="1">
    <citation type="journal article" date="2019" name="Int. J. Syst. Evol. Microbiol.">
        <title>The Global Catalogue of Microorganisms (GCM) 10K type strain sequencing project: providing services to taxonomists for standard genome sequencing and annotation.</title>
        <authorList>
            <consortium name="The Broad Institute Genomics Platform"/>
            <consortium name="The Broad Institute Genome Sequencing Center for Infectious Disease"/>
            <person name="Wu L."/>
            <person name="Ma J."/>
        </authorList>
    </citation>
    <scope>NUCLEOTIDE SEQUENCE [LARGE SCALE GENOMIC DNA]</scope>
    <source>
        <strain evidence="9">CGMCC 1.10992</strain>
    </source>
</reference>